<proteinExistence type="predicted"/>
<accession>A0AAJ2YY76</accession>
<comment type="caution">
    <text evidence="2">The sequence shown here is derived from an EMBL/GenBank/DDBJ whole genome shotgun (WGS) entry which is preliminary data.</text>
</comment>
<evidence type="ECO:0008006" key="4">
    <source>
        <dbReference type="Google" id="ProtNLM"/>
    </source>
</evidence>
<dbReference type="EMBL" id="JAAAMQ010000004">
    <property type="protein sequence ID" value="NBA11216.1"/>
    <property type="molecule type" value="Genomic_DNA"/>
</dbReference>
<keyword evidence="1" id="KW-0812">Transmembrane</keyword>
<dbReference type="RefSeq" id="WP_135798027.1">
    <property type="nucleotide sequence ID" value="NZ_CP027565.1"/>
</dbReference>
<protein>
    <recommendedName>
        <fullName evidence="4">YfhO family protein</fullName>
    </recommendedName>
</protein>
<gene>
    <name evidence="2" type="ORF">GTU77_03185</name>
</gene>
<evidence type="ECO:0000256" key="1">
    <source>
        <dbReference type="SAM" id="Phobius"/>
    </source>
</evidence>
<feature type="transmembrane region" description="Helical" evidence="1">
    <location>
        <begin position="379"/>
        <end position="403"/>
    </location>
</feature>
<evidence type="ECO:0000313" key="3">
    <source>
        <dbReference type="Proteomes" id="UP000719917"/>
    </source>
</evidence>
<dbReference type="AlphaFoldDB" id="A0AAJ2YY76"/>
<name>A0AAJ2YY76_WEICO</name>
<feature type="transmembrane region" description="Helical" evidence="1">
    <location>
        <begin position="153"/>
        <end position="169"/>
    </location>
</feature>
<feature type="transmembrane region" description="Helical" evidence="1">
    <location>
        <begin position="124"/>
        <end position="141"/>
    </location>
</feature>
<feature type="transmembrane region" description="Helical" evidence="1">
    <location>
        <begin position="351"/>
        <end position="372"/>
    </location>
</feature>
<feature type="transmembrane region" description="Helical" evidence="1">
    <location>
        <begin position="286"/>
        <end position="305"/>
    </location>
</feature>
<feature type="transmembrane region" description="Helical" evidence="1">
    <location>
        <begin position="223"/>
        <end position="243"/>
    </location>
</feature>
<feature type="transmembrane region" description="Helical" evidence="1">
    <location>
        <begin position="78"/>
        <end position="104"/>
    </location>
</feature>
<organism evidence="2 3">
    <name type="scientific">Weissella confusa</name>
    <name type="common">Lactobacillus confusus</name>
    <dbReference type="NCBI Taxonomy" id="1583"/>
    <lineage>
        <taxon>Bacteria</taxon>
        <taxon>Bacillati</taxon>
        <taxon>Bacillota</taxon>
        <taxon>Bacilli</taxon>
        <taxon>Lactobacillales</taxon>
        <taxon>Lactobacillaceae</taxon>
        <taxon>Weissella</taxon>
    </lineage>
</organism>
<keyword evidence="1" id="KW-0472">Membrane</keyword>
<reference evidence="2" key="1">
    <citation type="submission" date="2020-01" db="EMBL/GenBank/DDBJ databases">
        <title>First Reported Case and Whole Genome of Weissella confusa in an Equid.</title>
        <authorList>
            <person name="Little S.V."/>
            <person name="Lawhon S.D."/>
        </authorList>
    </citation>
    <scope>NUCLEOTIDE SEQUENCE</scope>
    <source>
        <strain evidence="2">718955</strain>
    </source>
</reference>
<dbReference type="Proteomes" id="UP000719917">
    <property type="component" value="Unassembled WGS sequence"/>
</dbReference>
<evidence type="ECO:0000313" key="2">
    <source>
        <dbReference type="EMBL" id="NBA11216.1"/>
    </source>
</evidence>
<feature type="transmembrane region" description="Helical" evidence="1">
    <location>
        <begin position="7"/>
        <end position="27"/>
    </location>
</feature>
<feature type="transmembrane region" description="Helical" evidence="1">
    <location>
        <begin position="534"/>
        <end position="559"/>
    </location>
</feature>
<keyword evidence="1" id="KW-1133">Transmembrane helix</keyword>
<sequence length="575" mass="63952">MTKYRNWLVYAILVVMPAFVVMSYFRFGILATSGNDMVFHLSRLQSLLTEMQSGTVPGWIDWAGQGNMGFAVNMTYPWITLLLIAIPQMLFGSVTGYAVGMYIINLVTTIGMYKLVRTLNSTRIAALFSSMIYLYSTYHLIELYQRQSVGEVLGYAMLPLAAIGIVQIWQHKKTGIIWLASGVALTINSHLLSTVVVVVLAAIAEAIHQVWVKFDLKTLILEALAAVLSFLLSMLPLLTLGMIHMKNHIIPSDYWGSMFELAVHPRIAWQTMVSGSLWQANRTTDWNPGLVVVIFVVIAFVYSVVNFKKINKTQIMSFIGIVVFGFLSSTWAPWGLLTKLGLGVFQFPGRLLLPAVFFAAIFVGSSLTVTPVKKTTNTILAGLFVIALGLVSLQTYTSVGAYVKQATASTAIFQYTDRNYEHELMSLAPSFAYSAIVNSKATVDEGRNRMYQTLNDAKAMGYHVTQVSGDGIRAQISVNEKKLVTLPVFKYDGVKYNVMLNGERIAPKTNDAGFMQLKLKQGQNDIQIKTPVPVWYTAMLGFELLLWAAITVFTVVIFIRSLGMSNKSKVEREYD</sequence>
<feature type="transmembrane region" description="Helical" evidence="1">
    <location>
        <begin position="176"/>
        <end position="203"/>
    </location>
</feature>
<feature type="transmembrane region" description="Helical" evidence="1">
    <location>
        <begin position="317"/>
        <end position="336"/>
    </location>
</feature>